<dbReference type="EMBL" id="CADEAL010003458">
    <property type="protein sequence ID" value="CAB1444812.1"/>
    <property type="molecule type" value="Genomic_DNA"/>
</dbReference>
<organism evidence="2 3">
    <name type="scientific">Pleuronectes platessa</name>
    <name type="common">European plaice</name>
    <dbReference type="NCBI Taxonomy" id="8262"/>
    <lineage>
        <taxon>Eukaryota</taxon>
        <taxon>Metazoa</taxon>
        <taxon>Chordata</taxon>
        <taxon>Craniata</taxon>
        <taxon>Vertebrata</taxon>
        <taxon>Euteleostomi</taxon>
        <taxon>Actinopterygii</taxon>
        <taxon>Neopterygii</taxon>
        <taxon>Teleostei</taxon>
        <taxon>Neoteleostei</taxon>
        <taxon>Acanthomorphata</taxon>
        <taxon>Carangaria</taxon>
        <taxon>Pleuronectiformes</taxon>
        <taxon>Pleuronectoidei</taxon>
        <taxon>Pleuronectidae</taxon>
        <taxon>Pleuronectes</taxon>
    </lineage>
</organism>
<reference evidence="2" key="1">
    <citation type="submission" date="2020-03" db="EMBL/GenBank/DDBJ databases">
        <authorList>
            <person name="Weist P."/>
        </authorList>
    </citation>
    <scope>NUCLEOTIDE SEQUENCE</scope>
</reference>
<dbReference type="AlphaFoldDB" id="A0A9N7V8C8"/>
<keyword evidence="3" id="KW-1185">Reference proteome</keyword>
<dbReference type="Proteomes" id="UP001153269">
    <property type="component" value="Unassembled WGS sequence"/>
</dbReference>
<protein>
    <submittedName>
        <fullName evidence="2">Uncharacterized protein</fullName>
    </submittedName>
</protein>
<gene>
    <name evidence="2" type="ORF">PLEPLA_LOCUS32530</name>
</gene>
<feature type="compositionally biased region" description="Low complexity" evidence="1">
    <location>
        <begin position="172"/>
        <end position="196"/>
    </location>
</feature>
<evidence type="ECO:0000256" key="1">
    <source>
        <dbReference type="SAM" id="MobiDB-lite"/>
    </source>
</evidence>
<comment type="caution">
    <text evidence="2">The sequence shown here is derived from an EMBL/GenBank/DDBJ whole genome shotgun (WGS) entry which is preliminary data.</text>
</comment>
<feature type="compositionally biased region" description="Basic and acidic residues" evidence="1">
    <location>
        <begin position="149"/>
        <end position="171"/>
    </location>
</feature>
<sequence>MTAEILTDVIVEELESFSQLSFIVNKKGKIKKTGFLPGRTKIVEISVLAYTDKGGESMSRILKEECLQLHNAPKKILRGAAFFSAFYSTTSRHRWVSSHPPSTPSVIRAASCKLQRCSLSVLRRAALRSVTSYSVQLERGRPRLGPSVSDRRNTAPQWPRRDTRGRGRTDYARTGTRRASSTMFSSSSAVRSIFRP</sequence>
<name>A0A9N7V8C8_PLEPL</name>
<evidence type="ECO:0000313" key="2">
    <source>
        <dbReference type="EMBL" id="CAB1444812.1"/>
    </source>
</evidence>
<evidence type="ECO:0000313" key="3">
    <source>
        <dbReference type="Proteomes" id="UP001153269"/>
    </source>
</evidence>
<proteinExistence type="predicted"/>
<accession>A0A9N7V8C8</accession>
<feature type="region of interest" description="Disordered" evidence="1">
    <location>
        <begin position="138"/>
        <end position="196"/>
    </location>
</feature>